<feature type="compositionally biased region" description="Basic and acidic residues" evidence="3">
    <location>
        <begin position="549"/>
        <end position="558"/>
    </location>
</feature>
<dbReference type="Proteomes" id="UP001195914">
    <property type="component" value="Unassembled WGS sequence"/>
</dbReference>
<dbReference type="PANTHER" id="PTHR46093:SF18">
    <property type="entry name" value="FIBRONECTIN TYPE-III DOMAIN-CONTAINING PROTEIN"/>
    <property type="match status" value="1"/>
</dbReference>
<evidence type="ECO:0000256" key="2">
    <source>
        <dbReference type="ARBA" id="ARBA00022737"/>
    </source>
</evidence>
<reference evidence="4" key="1">
    <citation type="journal article" date="2014" name="Nucleic Acids Res.">
        <title>The evolutionary dynamics of variant antigen genes in Babesia reveal a history of genomic innovation underlying host-parasite interaction.</title>
        <authorList>
            <person name="Jackson A.P."/>
            <person name="Otto T.D."/>
            <person name="Darby A."/>
            <person name="Ramaprasad A."/>
            <person name="Xia D."/>
            <person name="Echaide I.E."/>
            <person name="Farber M."/>
            <person name="Gahlot S."/>
            <person name="Gamble J."/>
            <person name="Gupta D."/>
            <person name="Gupta Y."/>
            <person name="Jackson L."/>
            <person name="Malandrin L."/>
            <person name="Malas T.B."/>
            <person name="Moussa E."/>
            <person name="Nair M."/>
            <person name="Reid A.J."/>
            <person name="Sanders M."/>
            <person name="Sharma J."/>
            <person name="Tracey A."/>
            <person name="Quail M.A."/>
            <person name="Weir W."/>
            <person name="Wastling J.M."/>
            <person name="Hall N."/>
            <person name="Willadsen P."/>
            <person name="Lingelbach K."/>
            <person name="Shiels B."/>
            <person name="Tait A."/>
            <person name="Berriman M."/>
            <person name="Allred D.R."/>
            <person name="Pain A."/>
        </authorList>
    </citation>
    <scope>NUCLEOTIDE SEQUENCE</scope>
    <source>
        <strain evidence="4">1802A</strain>
    </source>
</reference>
<keyword evidence="5" id="KW-1185">Reference proteome</keyword>
<feature type="compositionally biased region" description="Low complexity" evidence="3">
    <location>
        <begin position="559"/>
        <end position="569"/>
    </location>
</feature>
<organism evidence="4 5">
    <name type="scientific">Babesia divergens</name>
    <dbReference type="NCBI Taxonomy" id="32595"/>
    <lineage>
        <taxon>Eukaryota</taxon>
        <taxon>Sar</taxon>
        <taxon>Alveolata</taxon>
        <taxon>Apicomplexa</taxon>
        <taxon>Aconoidasida</taxon>
        <taxon>Piroplasmida</taxon>
        <taxon>Babesiidae</taxon>
        <taxon>Babesia</taxon>
    </lineage>
</organism>
<evidence type="ECO:0000256" key="3">
    <source>
        <dbReference type="SAM" id="MobiDB-lite"/>
    </source>
</evidence>
<comment type="caution">
    <text evidence="4">The sequence shown here is derived from an EMBL/GenBank/DDBJ whole genome shotgun (WGS) entry which is preliminary data.</text>
</comment>
<evidence type="ECO:0000256" key="1">
    <source>
        <dbReference type="ARBA" id="ARBA00022441"/>
    </source>
</evidence>
<name>A0AAD9G922_BABDI</name>
<feature type="region of interest" description="Disordered" evidence="3">
    <location>
        <begin position="536"/>
        <end position="599"/>
    </location>
</feature>
<dbReference type="AlphaFoldDB" id="A0AAD9G922"/>
<dbReference type="PANTHER" id="PTHR46093">
    <property type="entry name" value="ACYL-COA-BINDING DOMAIN-CONTAINING PROTEIN 5"/>
    <property type="match status" value="1"/>
</dbReference>
<accession>A0AAD9G922</accession>
<sequence>MFNVIPGRLGHTVDAFAVIETQHVALTYGPAENQKNPGIAASEALKKHPEDDAVIYQEKLRMRSRVARFFDTQPKCRQSSITHEQALYTEEARQVIHGAWRAHHSENFWNLLNREEEVDFSFEDVNPAGIDHYVSGICKVQPDFMSTHLKQLLLHKFANNADKTAYATIKDMSYNSRRLYANVHNMILFGGAIPTDKQMESCRGRVSVAGILDSTDDLRVTNDVYVLSIRDVMSPWKVLNTMGAPKPRAFHASTIIYLDSATPVLCLTGGFGPKRQLMDMTLHMLCLIQRKKEPSWVSMHTAGKMPAKRYGHTMGQVGPWLTLFGGTDGQQLFDDLWALNICEGTATYKLMKSTNVWTRVDIIGLVPAPRCFHATVKIGMDASNPIIIYGGITEDCSSRAYTLRLDKYGDFKWSMLPITIKGPNEFRAFHTMIYSDGQIIITGGEDFRMSTPTIHKCLVYSIPTREFQYADEDVPLTGHRSVMINGVVHHFGGLRSILSSVFLEPIGSPKGMKDALEVRTALEQYYVRELAKELDAHPKGRNASATGKRNTEDERESQSENSSARSQSQGRTCATQSMVADEQPTRSTGRPRRSAAEKCVQHIASEVAKIVAKEKDKNDLNKNAETNTANREVNTYREYLAHHTETTQNDTKALIFDKTNDTMLNAMSHQVNAHMNVKQHGKHTVRQEQTKNWQCMPQGLRKTADNCTIPHKQQGHSKKTLLDALYREALHYVVEGSDNDTQEMKTCAKLYRLGIDPRLIFFHKTLTQNQREHAIDTLTTVARDVEIPRVLIVFTPEIQQERSPGRQLKIPYDFDAHTIKRLLKEE</sequence>
<dbReference type="Gene3D" id="2.120.10.80">
    <property type="entry name" value="Kelch-type beta propeller"/>
    <property type="match status" value="1"/>
</dbReference>
<dbReference type="SUPFAM" id="SSF117281">
    <property type="entry name" value="Kelch motif"/>
    <property type="match status" value="1"/>
</dbReference>
<dbReference type="Pfam" id="PF24681">
    <property type="entry name" value="Kelch_KLHDC2_KLHL20_DRC7"/>
    <property type="match status" value="1"/>
</dbReference>
<gene>
    <name evidence="4" type="ORF">X943_002646</name>
</gene>
<dbReference type="EMBL" id="JAHBMH010000067">
    <property type="protein sequence ID" value="KAK1934051.1"/>
    <property type="molecule type" value="Genomic_DNA"/>
</dbReference>
<reference evidence="4" key="2">
    <citation type="submission" date="2021-05" db="EMBL/GenBank/DDBJ databases">
        <authorList>
            <person name="Pain A."/>
        </authorList>
    </citation>
    <scope>NUCLEOTIDE SEQUENCE</scope>
    <source>
        <strain evidence="4">1802A</strain>
    </source>
</reference>
<evidence type="ECO:0000313" key="5">
    <source>
        <dbReference type="Proteomes" id="UP001195914"/>
    </source>
</evidence>
<evidence type="ECO:0000313" key="4">
    <source>
        <dbReference type="EMBL" id="KAK1934051.1"/>
    </source>
</evidence>
<dbReference type="InterPro" id="IPR015915">
    <property type="entry name" value="Kelch-typ_b-propeller"/>
</dbReference>
<keyword evidence="1" id="KW-0880">Kelch repeat</keyword>
<proteinExistence type="predicted"/>
<protein>
    <submittedName>
        <fullName evidence="4">Uncharacterized protein</fullName>
    </submittedName>
</protein>
<keyword evidence="2" id="KW-0677">Repeat</keyword>